<dbReference type="PaxDb" id="65489-OBART05G20150.1"/>
<dbReference type="EnsemblPlants" id="OBART05G20150.1">
    <property type="protein sequence ID" value="OBART05G20150.1"/>
    <property type="gene ID" value="OBART05G20150"/>
</dbReference>
<reference evidence="2" key="1">
    <citation type="journal article" date="2009" name="Rice">
        <title>De Novo Next Generation Sequencing of Plant Genomes.</title>
        <authorList>
            <person name="Rounsley S."/>
            <person name="Marri P.R."/>
            <person name="Yu Y."/>
            <person name="He R."/>
            <person name="Sisneros N."/>
            <person name="Goicoechea J.L."/>
            <person name="Lee S.J."/>
            <person name="Angelova A."/>
            <person name="Kudrna D."/>
            <person name="Luo M."/>
            <person name="Affourtit J."/>
            <person name="Desany B."/>
            <person name="Knight J."/>
            <person name="Niazi F."/>
            <person name="Egholm M."/>
            <person name="Wing R.A."/>
        </authorList>
    </citation>
    <scope>NUCLEOTIDE SEQUENCE [LARGE SCALE GENOMIC DNA]</scope>
    <source>
        <strain evidence="2">cv. IRGC 105608</strain>
    </source>
</reference>
<dbReference type="GO" id="GO:0007165">
    <property type="term" value="P:signal transduction"/>
    <property type="evidence" value="ECO:0007669"/>
    <property type="project" value="InterPro"/>
</dbReference>
<proteinExistence type="predicted"/>
<dbReference type="Proteomes" id="UP000026960">
    <property type="component" value="Chromosome 5"/>
</dbReference>
<organism evidence="2">
    <name type="scientific">Oryza barthii</name>
    <dbReference type="NCBI Taxonomy" id="65489"/>
    <lineage>
        <taxon>Eukaryota</taxon>
        <taxon>Viridiplantae</taxon>
        <taxon>Streptophyta</taxon>
        <taxon>Embryophyta</taxon>
        <taxon>Tracheophyta</taxon>
        <taxon>Spermatophyta</taxon>
        <taxon>Magnoliopsida</taxon>
        <taxon>Liliopsida</taxon>
        <taxon>Poales</taxon>
        <taxon>Poaceae</taxon>
        <taxon>BOP clade</taxon>
        <taxon>Oryzoideae</taxon>
        <taxon>Oryzeae</taxon>
        <taxon>Oryzinae</taxon>
        <taxon>Oryza</taxon>
    </lineage>
</organism>
<dbReference type="InterPro" id="IPR004041">
    <property type="entry name" value="NAF_dom"/>
</dbReference>
<feature type="domain" description="NAF" evidence="1">
    <location>
        <begin position="52"/>
        <end position="76"/>
    </location>
</feature>
<evidence type="ECO:0000259" key="1">
    <source>
        <dbReference type="PROSITE" id="PS50816"/>
    </source>
</evidence>
<sequence>MSISRIKRSARYRKPIAISALNSETGKKSCTSEASFSGPTTCISSERNQEPPNLHNLNAFDIISLSTGFDRSGLFGESILVKTESDSPGNAEICASQ</sequence>
<dbReference type="Gene3D" id="3.30.310.80">
    <property type="entry name" value="Kinase associated domain 1, KA1"/>
    <property type="match status" value="1"/>
</dbReference>
<protein>
    <recommendedName>
        <fullName evidence="1">NAF domain-containing protein</fullName>
    </recommendedName>
</protein>
<dbReference type="InterPro" id="IPR018451">
    <property type="entry name" value="NAF/FISL_domain"/>
</dbReference>
<keyword evidence="3" id="KW-1185">Reference proteome</keyword>
<dbReference type="PROSITE" id="PS50816">
    <property type="entry name" value="NAF"/>
    <property type="match status" value="1"/>
</dbReference>
<name>A0A0D3G8X9_9ORYZ</name>
<accession>A0A0D3G8X9</accession>
<dbReference type="Gramene" id="OBART05G20150.1">
    <property type="protein sequence ID" value="OBART05G20150.1"/>
    <property type="gene ID" value="OBART05G20150"/>
</dbReference>
<evidence type="ECO:0000313" key="2">
    <source>
        <dbReference type="EnsemblPlants" id="OBART05G20150.1"/>
    </source>
</evidence>
<dbReference type="Pfam" id="PF03822">
    <property type="entry name" value="NAF"/>
    <property type="match status" value="1"/>
</dbReference>
<dbReference type="HOGENOM" id="CLU_2350083_0_0_1"/>
<dbReference type="STRING" id="65489.A0A0D3G8X9"/>
<reference evidence="2" key="2">
    <citation type="submission" date="2015-03" db="UniProtKB">
        <authorList>
            <consortium name="EnsemblPlants"/>
        </authorList>
    </citation>
    <scope>IDENTIFICATION</scope>
</reference>
<dbReference type="AlphaFoldDB" id="A0A0D3G8X9"/>
<evidence type="ECO:0000313" key="3">
    <source>
        <dbReference type="Proteomes" id="UP000026960"/>
    </source>
</evidence>